<dbReference type="GO" id="GO:0006260">
    <property type="term" value="P:DNA replication"/>
    <property type="evidence" value="ECO:0000318"/>
    <property type="project" value="GO_Central"/>
</dbReference>
<dbReference type="EMBL" id="ABJB010242931">
    <property type="status" value="NOT_ANNOTATED_CDS"/>
    <property type="molecule type" value="Genomic_DNA"/>
</dbReference>
<feature type="compositionally biased region" description="Basic and acidic residues" evidence="1">
    <location>
        <begin position="547"/>
        <end position="557"/>
    </location>
</feature>
<dbReference type="GO" id="GO:0003682">
    <property type="term" value="F:chromatin binding"/>
    <property type="evidence" value="ECO:0000318"/>
    <property type="project" value="GO_Central"/>
</dbReference>
<dbReference type="InParanoid" id="B7QLS6"/>
<feature type="region of interest" description="Disordered" evidence="1">
    <location>
        <begin position="1466"/>
        <end position="1495"/>
    </location>
</feature>
<protein>
    <submittedName>
        <fullName evidence="4 5">Uncharacterized protein</fullName>
    </submittedName>
</protein>
<dbReference type="Pfam" id="PF21855">
    <property type="entry name" value="Treslin_STD"/>
    <property type="match status" value="1"/>
</dbReference>
<feature type="compositionally biased region" description="Basic and acidic residues" evidence="1">
    <location>
        <begin position="1315"/>
        <end position="1327"/>
    </location>
</feature>
<dbReference type="EMBL" id="DS967510">
    <property type="protein sequence ID" value="EEC19798.1"/>
    <property type="molecule type" value="Genomic_DNA"/>
</dbReference>
<feature type="compositionally biased region" description="Polar residues" evidence="1">
    <location>
        <begin position="1111"/>
        <end position="1125"/>
    </location>
</feature>
<feature type="domain" description="Treslin N-terminal" evidence="2">
    <location>
        <begin position="32"/>
        <end position="205"/>
    </location>
</feature>
<evidence type="ECO:0000313" key="5">
    <source>
        <dbReference type="EnsemblMetazoa" id="ISCW023599-PA"/>
    </source>
</evidence>
<dbReference type="VEuPathDB" id="VectorBase:ISCP_023156"/>
<keyword evidence="6" id="KW-1185">Reference proteome</keyword>
<dbReference type="PaxDb" id="6945-B7QLS6"/>
<reference evidence="4 6" key="1">
    <citation type="submission" date="2008-03" db="EMBL/GenBank/DDBJ databases">
        <title>Annotation of Ixodes scapularis.</title>
        <authorList>
            <consortium name="Ixodes scapularis Genome Project Consortium"/>
            <person name="Caler E."/>
            <person name="Hannick L.I."/>
            <person name="Bidwell S."/>
            <person name="Joardar V."/>
            <person name="Thiagarajan M."/>
            <person name="Amedeo P."/>
            <person name="Galinsky K.J."/>
            <person name="Schobel S."/>
            <person name="Inman J."/>
            <person name="Hostetler J."/>
            <person name="Miller J."/>
            <person name="Hammond M."/>
            <person name="Megy K."/>
            <person name="Lawson D."/>
            <person name="Kodira C."/>
            <person name="Sutton G."/>
            <person name="Meyer J."/>
            <person name="Hill C.A."/>
            <person name="Birren B."/>
            <person name="Nene V."/>
            <person name="Collins F."/>
            <person name="Alarcon-Chaidez F."/>
            <person name="Wikel S."/>
            <person name="Strausberg R."/>
        </authorList>
    </citation>
    <scope>NUCLEOTIDE SEQUENCE [LARGE SCALE GENOMIC DNA]</scope>
    <source>
        <strain evidence="6">Wikel</strain>
        <strain evidence="4">Wikel colony</strain>
    </source>
</reference>
<dbReference type="PANTHER" id="PTHR21556">
    <property type="entry name" value="TRESLIN"/>
    <property type="match status" value="1"/>
</dbReference>
<feature type="compositionally biased region" description="Low complexity" evidence="1">
    <location>
        <begin position="1294"/>
        <end position="1314"/>
    </location>
</feature>
<proteinExistence type="predicted"/>
<reference evidence="5" key="2">
    <citation type="submission" date="2020-05" db="UniProtKB">
        <authorList>
            <consortium name="EnsemblMetazoa"/>
        </authorList>
    </citation>
    <scope>IDENTIFICATION</scope>
    <source>
        <strain evidence="5">wikel</strain>
    </source>
</reference>
<accession>B7QLS6</accession>
<evidence type="ECO:0000259" key="2">
    <source>
        <dbReference type="Pfam" id="PF21854"/>
    </source>
</evidence>
<dbReference type="GO" id="GO:0033314">
    <property type="term" value="P:mitotic DNA replication checkpoint signaling"/>
    <property type="evidence" value="ECO:0000318"/>
    <property type="project" value="GO_Central"/>
</dbReference>
<feature type="region of interest" description="Disordered" evidence="1">
    <location>
        <begin position="1371"/>
        <end position="1413"/>
    </location>
</feature>
<dbReference type="VEuPathDB" id="VectorBase:ISCI023599"/>
<dbReference type="EMBL" id="ABJB011022665">
    <property type="status" value="NOT_ANNOTATED_CDS"/>
    <property type="molecule type" value="Genomic_DNA"/>
</dbReference>
<evidence type="ECO:0000313" key="6">
    <source>
        <dbReference type="Proteomes" id="UP000001555"/>
    </source>
</evidence>
<dbReference type="Pfam" id="PF21854">
    <property type="entry name" value="Treslin_N"/>
    <property type="match status" value="1"/>
</dbReference>
<feature type="compositionally biased region" description="Basic and acidic residues" evidence="1">
    <location>
        <begin position="1128"/>
        <end position="1137"/>
    </location>
</feature>
<dbReference type="GO" id="GO:0005634">
    <property type="term" value="C:nucleus"/>
    <property type="evidence" value="ECO:0000318"/>
    <property type="project" value="GO_Central"/>
</dbReference>
<sequence>MSESTQVVFAIDVASFYTYEDEPAVGDYQQAVNAVRYGCLKLLTHFGRERTRWGYKFYSSSGLTRQRMDRRPFREFNLDHFEEFEEELAQRLERYRSACQAMGRAGQRAVGDRDPPCAILRTALTQVASEFPWDAPSMASPVKRRKRKRGGTGDRENACSGGNYIFNLSRCPRSQDEVAFFLGKKDASQLDGSDVAEAMVPAQVRRLLVDSLAAKLLWIDTGLEPQDGAHALIQSALRCLGGDAVPLEALVRAGADCAPFSAIADLCLKGGSRGQQHPPLFAAAAVTLGQERVGSALFCPDDPLPEPRARWKEVRILARTRACAGARALSSRRVQVFRCPDGSAAAGADDSARLRGILNCLQRQREVLFVELVSDLPTKQYAFLSPLFGSAFCLQVVTEPLAFGEQHTERRSPRAAADGDDSDRCPLPSTDPFEWCPQRTVTGDGSSRWPPFRAAALERWYVAPSSVNPFPGSDQHDTDEQCGEMLKRLQRSYRLGSVGGAKDDAAIPQSERLPQQTPRPAAQKSLGASLKPGGRSADILAHSYADARRASGRREKPACAQGSRSSPRVPRGTSYADREQLLAHLKESYSGALDSGLSTSLLTCAQNIVSVIKRFVESQPRSNGKQSSVCELLRTHFVLGCPQIAEKYGSSGDDASQRRRLREYQLQALLALEEEVSFGPTGACVERVTSLLRTLSFVHSPSVASEFLRGIVRDTYLATLRDVLVEVGDELSVPLFSDDGGSLLGSEGDFGRLDGPTSAASQDSFLSSIPSSFNSQTLRDAADNRSLARVDLSQPSSSTSLSKRQIVVPKVSKCRRLDTKPVRTSPKKSEPGRVRRDLFTVTTGSPQLGQRRVLKTTFVPETPTSRQGRRLVQRRQELLRRRSRIVVTVPVVEETPEKRVPKATGDVFSFPSPSKLVGRTPEKAAATPKRVPPSRAPFSQETPPRWNGSESLFSSPEGHLSISSCERTPAKAVLFSGVVVLGESPQGAPGRRGSVTPRRRVSKRLLGSPSVTHSPLEKPREDSPASKKPCLKLPGAEPEAPRRLFEQLVDSSPRKEPDTEGCLQQNLPNGAIRGSRSGDTETNGDSSRGVVRSPVLTKLTTRFTRSKSKETGLSPQQLFLLSQASPVKGERQTEQRLHGATPSQEPGTTPSCRKRRRTVYTPPSALSLLHLTSSPMLLKNLNLTARPGCGTGALVGQPGLPAYCTAALVPCTAQGPLVGGPQGPLVAGSAWTTAVPGGAAQYRPAGSYGAVAARGYGAGVLASQGQLTLHAASAQWSSASCVSVMPLTPLSGRGRAAGAERAFPAPEFPRASRPLLEEPERAREPPEAPRTPALAGTPEAPTVSRQRREGVRVLGREAIALCLAQAALVPGEEEGGRRQEDLQGLQPGMLRRPQPEGDASDEGSCPVAQEEEEEDFLSESARWIRCSPADLYYQRDEKVPGLVTGTAKLHALQERFRLELVERAAVARSKQEPYQPPPRRSKLCNPKSHPSEGPF</sequence>
<dbReference type="GO" id="GO:0030174">
    <property type="term" value="P:regulation of DNA-templated DNA replication initiation"/>
    <property type="evidence" value="ECO:0000318"/>
    <property type="project" value="GO_Central"/>
</dbReference>
<feature type="region of interest" description="Disordered" evidence="1">
    <location>
        <begin position="911"/>
        <end position="962"/>
    </location>
</feature>
<dbReference type="VEuPathDB" id="VectorBase:ISCP_033189"/>
<gene>
    <name evidence="4" type="ORF">IscW_ISCW023599</name>
</gene>
<dbReference type="GO" id="GO:0010212">
    <property type="term" value="P:response to ionizing radiation"/>
    <property type="evidence" value="ECO:0007669"/>
    <property type="project" value="InterPro"/>
</dbReference>
<dbReference type="EMBL" id="ABJB011115026">
    <property type="status" value="NOT_ANNOTATED_CDS"/>
    <property type="molecule type" value="Genomic_DNA"/>
</dbReference>
<dbReference type="STRING" id="6945.B7QLS6"/>
<dbReference type="EMBL" id="ABJB010834239">
    <property type="status" value="NOT_ANNOTATED_CDS"/>
    <property type="molecule type" value="Genomic_DNA"/>
</dbReference>
<dbReference type="EnsemblMetazoa" id="ISCW023599-RA">
    <property type="protein sequence ID" value="ISCW023599-PA"/>
    <property type="gene ID" value="ISCW023599"/>
</dbReference>
<feature type="compositionally biased region" description="Polar residues" evidence="1">
    <location>
        <begin position="937"/>
        <end position="954"/>
    </location>
</feature>
<evidence type="ECO:0000313" key="4">
    <source>
        <dbReference type="EMBL" id="EEC19798.1"/>
    </source>
</evidence>
<feature type="region of interest" description="Disordered" evidence="1">
    <location>
        <begin position="1294"/>
        <end position="1348"/>
    </location>
</feature>
<feature type="domain" description="Treslin STD" evidence="3">
    <location>
        <begin position="579"/>
        <end position="730"/>
    </location>
</feature>
<feature type="compositionally biased region" description="Basic and acidic residues" evidence="1">
    <location>
        <begin position="1015"/>
        <end position="1025"/>
    </location>
</feature>
<dbReference type="HOGENOM" id="CLU_248952_0_0_1"/>
<evidence type="ECO:0000256" key="1">
    <source>
        <dbReference type="SAM" id="MobiDB-lite"/>
    </source>
</evidence>
<dbReference type="Proteomes" id="UP000001555">
    <property type="component" value="Unassembled WGS sequence"/>
</dbReference>
<dbReference type="InterPro" id="IPR053919">
    <property type="entry name" value="Treslin_N"/>
</dbReference>
<dbReference type="OrthoDB" id="5812172at2759"/>
<feature type="compositionally biased region" description="Polar residues" evidence="1">
    <location>
        <begin position="1141"/>
        <end position="1151"/>
    </location>
</feature>
<feature type="region of interest" description="Disordered" evidence="1">
    <location>
        <begin position="404"/>
        <end position="430"/>
    </location>
</feature>
<dbReference type="InterPro" id="IPR053920">
    <property type="entry name" value="Treslin_STD"/>
</dbReference>
<organism>
    <name type="scientific">Ixodes scapularis</name>
    <name type="common">Black-legged tick</name>
    <name type="synonym">Deer tick</name>
    <dbReference type="NCBI Taxonomy" id="6945"/>
    <lineage>
        <taxon>Eukaryota</taxon>
        <taxon>Metazoa</taxon>
        <taxon>Ecdysozoa</taxon>
        <taxon>Arthropoda</taxon>
        <taxon>Chelicerata</taxon>
        <taxon>Arachnida</taxon>
        <taxon>Acari</taxon>
        <taxon>Parasitiformes</taxon>
        <taxon>Ixodida</taxon>
        <taxon>Ixodoidea</taxon>
        <taxon>Ixodidae</taxon>
        <taxon>Ixodinae</taxon>
        <taxon>Ixodes</taxon>
    </lineage>
</organism>
<dbReference type="InterPro" id="IPR026153">
    <property type="entry name" value="Treslin"/>
</dbReference>
<dbReference type="GO" id="GO:0007095">
    <property type="term" value="P:mitotic G2 DNA damage checkpoint signaling"/>
    <property type="evidence" value="ECO:0000318"/>
    <property type="project" value="GO_Central"/>
</dbReference>
<feature type="region of interest" description="Disordered" evidence="1">
    <location>
        <begin position="982"/>
        <end position="1155"/>
    </location>
</feature>
<feature type="region of interest" description="Disordered" evidence="1">
    <location>
        <begin position="499"/>
        <end position="535"/>
    </location>
</feature>
<dbReference type="PANTHER" id="PTHR21556:SF2">
    <property type="entry name" value="TRESLIN"/>
    <property type="match status" value="1"/>
</dbReference>
<evidence type="ECO:0000259" key="3">
    <source>
        <dbReference type="Pfam" id="PF21855"/>
    </source>
</evidence>
<feature type="region of interest" description="Disordered" evidence="1">
    <location>
        <begin position="547"/>
        <end position="574"/>
    </location>
</feature>
<dbReference type="VEuPathDB" id="VectorBase:ISCW023599"/>
<name>B7QLS6_IXOSC</name>